<feature type="compositionally biased region" description="Basic and acidic residues" evidence="1">
    <location>
        <begin position="26"/>
        <end position="72"/>
    </location>
</feature>
<keyword evidence="4" id="KW-1185">Reference proteome</keyword>
<keyword evidence="2" id="KW-0732">Signal</keyword>
<dbReference type="AlphaFoldDB" id="H8GJZ1"/>
<feature type="chain" id="PRO_5003612838" description="Secreted protein" evidence="2">
    <location>
        <begin position="25"/>
        <end position="140"/>
    </location>
</feature>
<proteinExistence type="predicted"/>
<feature type="compositionally biased region" description="Basic residues" evidence="1">
    <location>
        <begin position="121"/>
        <end position="140"/>
    </location>
</feature>
<feature type="compositionally biased region" description="Basic and acidic residues" evidence="1">
    <location>
        <begin position="82"/>
        <end position="91"/>
    </location>
</feature>
<feature type="signal peptide" evidence="2">
    <location>
        <begin position="1"/>
        <end position="24"/>
    </location>
</feature>
<organism evidence="3 4">
    <name type="scientific">Methylomicrobium album BG8</name>
    <dbReference type="NCBI Taxonomy" id="686340"/>
    <lineage>
        <taxon>Bacteria</taxon>
        <taxon>Pseudomonadati</taxon>
        <taxon>Pseudomonadota</taxon>
        <taxon>Gammaproteobacteria</taxon>
        <taxon>Methylococcales</taxon>
        <taxon>Methylococcaceae</taxon>
        <taxon>Methylomicrobium</taxon>
    </lineage>
</organism>
<protein>
    <recommendedName>
        <fullName evidence="5">Secreted protein</fullName>
    </recommendedName>
</protein>
<sequence>MKIVRCFTTSGIVLLLAVSGGANAQQDKDIGQERRGGWESSEITRNRQSRDEDNVRGRARAEERRGFRDTPREPGSASGEINNDKQTRTDQEAQEAGRTTERHEPKGHHEAAAKTQAKPRIQSKAKAKAKTKKARKTPRK</sequence>
<name>H8GJZ1_METAL</name>
<gene>
    <name evidence="3" type="ORF">Metal_0081</name>
</gene>
<evidence type="ECO:0008006" key="5">
    <source>
        <dbReference type="Google" id="ProtNLM"/>
    </source>
</evidence>
<evidence type="ECO:0000313" key="4">
    <source>
        <dbReference type="Proteomes" id="UP000005090"/>
    </source>
</evidence>
<dbReference type="RefSeq" id="WP_005368506.1">
    <property type="nucleotide sequence ID" value="NZ_CM001475.1"/>
</dbReference>
<evidence type="ECO:0000256" key="1">
    <source>
        <dbReference type="SAM" id="MobiDB-lite"/>
    </source>
</evidence>
<accession>H8GJZ1</accession>
<dbReference type="Proteomes" id="UP000005090">
    <property type="component" value="Chromosome"/>
</dbReference>
<dbReference type="EMBL" id="CM001475">
    <property type="protein sequence ID" value="EIC27950.1"/>
    <property type="molecule type" value="Genomic_DNA"/>
</dbReference>
<evidence type="ECO:0000313" key="3">
    <source>
        <dbReference type="EMBL" id="EIC27950.1"/>
    </source>
</evidence>
<dbReference type="STRING" id="686340.Metal_0081"/>
<evidence type="ECO:0000256" key="2">
    <source>
        <dbReference type="SAM" id="SignalP"/>
    </source>
</evidence>
<reference evidence="3 4" key="1">
    <citation type="journal article" date="2013" name="Genome Announc.">
        <title>Genome Sequence of the Obligate Gammaproteobacterial Methanotroph Methylomicrobium album Strain BG8.</title>
        <authorList>
            <person name="Kits K.D."/>
            <person name="Kalyuzhnaya M.G."/>
            <person name="Klotz M.G."/>
            <person name="Jetten M.S."/>
            <person name="Op den Camp H.J."/>
            <person name="Vuilleumier S."/>
            <person name="Bringel F."/>
            <person name="Dispirito A.A."/>
            <person name="Murrell J.C."/>
            <person name="Bruce D."/>
            <person name="Cheng J.F."/>
            <person name="Copeland A."/>
            <person name="Goodwin L."/>
            <person name="Hauser L."/>
            <person name="Lajus A."/>
            <person name="Land M.L."/>
            <person name="Lapidus A."/>
            <person name="Lucas S."/>
            <person name="Medigue C."/>
            <person name="Pitluck S."/>
            <person name="Woyke T."/>
            <person name="Zeytun A."/>
            <person name="Stein L.Y."/>
        </authorList>
    </citation>
    <scope>NUCLEOTIDE SEQUENCE [LARGE SCALE GENOMIC DNA]</scope>
    <source>
        <strain evidence="3 4">BG8</strain>
    </source>
</reference>
<dbReference type="HOGENOM" id="CLU_1832797_0_0_6"/>
<feature type="compositionally biased region" description="Basic and acidic residues" evidence="1">
    <location>
        <begin position="98"/>
        <end position="112"/>
    </location>
</feature>
<feature type="region of interest" description="Disordered" evidence="1">
    <location>
        <begin position="21"/>
        <end position="140"/>
    </location>
</feature>